<dbReference type="SUPFAM" id="SSF51735">
    <property type="entry name" value="NAD(P)-binding Rossmann-fold domains"/>
    <property type="match status" value="1"/>
</dbReference>
<evidence type="ECO:0000256" key="2">
    <source>
        <dbReference type="ARBA" id="ARBA00023002"/>
    </source>
</evidence>
<feature type="domain" description="D-isomer specific 2-hydroxyacid dehydrogenase catalytic" evidence="5">
    <location>
        <begin position="11"/>
        <end position="311"/>
    </location>
</feature>
<gene>
    <name evidence="7" type="ORF">ISU10_13455</name>
</gene>
<dbReference type="Pfam" id="PF02826">
    <property type="entry name" value="2-Hacid_dh_C"/>
    <property type="match status" value="1"/>
</dbReference>
<evidence type="ECO:0000313" key="7">
    <source>
        <dbReference type="EMBL" id="MBF4768772.1"/>
    </source>
</evidence>
<protein>
    <submittedName>
        <fullName evidence="7">D-2-hydroxyacid dehydrogenase</fullName>
    </submittedName>
</protein>
<dbReference type="PANTHER" id="PTHR43333:SF1">
    <property type="entry name" value="D-ISOMER SPECIFIC 2-HYDROXYACID DEHYDROGENASE NAD-BINDING DOMAIN-CONTAINING PROTEIN"/>
    <property type="match status" value="1"/>
</dbReference>
<dbReference type="Proteomes" id="UP000660668">
    <property type="component" value="Unassembled WGS sequence"/>
</dbReference>
<accession>A0A930VQC9</accession>
<dbReference type="AlphaFoldDB" id="A0A930VQC9"/>
<reference evidence="7" key="1">
    <citation type="submission" date="2020-11" db="EMBL/GenBank/DDBJ databases">
        <title>Nocardioides cynanchi sp. nov., isolated from soil of rhizosphere of Cynanchum wilfordii.</title>
        <authorList>
            <person name="Lee J.-S."/>
            <person name="Suh M.K."/>
            <person name="Kim J.-S."/>
        </authorList>
    </citation>
    <scope>NUCLEOTIDE SEQUENCE</scope>
    <source>
        <strain evidence="7">KCTC 19276</strain>
    </source>
</reference>
<dbReference type="GO" id="GO:0051287">
    <property type="term" value="F:NAD binding"/>
    <property type="evidence" value="ECO:0007669"/>
    <property type="project" value="InterPro"/>
</dbReference>
<dbReference type="EMBL" id="JADKPO010000017">
    <property type="protein sequence ID" value="MBF4768772.1"/>
    <property type="molecule type" value="Genomic_DNA"/>
</dbReference>
<evidence type="ECO:0000259" key="6">
    <source>
        <dbReference type="Pfam" id="PF02826"/>
    </source>
</evidence>
<dbReference type="Gene3D" id="3.40.50.720">
    <property type="entry name" value="NAD(P)-binding Rossmann-like Domain"/>
    <property type="match status" value="2"/>
</dbReference>
<evidence type="ECO:0000256" key="3">
    <source>
        <dbReference type="ARBA" id="ARBA00023027"/>
    </source>
</evidence>
<dbReference type="PANTHER" id="PTHR43333">
    <property type="entry name" value="2-HACID_DH_C DOMAIN-CONTAINING PROTEIN"/>
    <property type="match status" value="1"/>
</dbReference>
<comment type="caution">
    <text evidence="7">The sequence shown here is derived from an EMBL/GenBank/DDBJ whole genome shotgun (WGS) entry which is preliminary data.</text>
</comment>
<keyword evidence="8" id="KW-1185">Reference proteome</keyword>
<dbReference type="CDD" id="cd05300">
    <property type="entry name" value="2-Hacid_dh_1"/>
    <property type="match status" value="1"/>
</dbReference>
<keyword evidence="2 4" id="KW-0560">Oxidoreductase</keyword>
<dbReference type="InterPro" id="IPR006139">
    <property type="entry name" value="D-isomer_2_OHA_DH_cat_dom"/>
</dbReference>
<evidence type="ECO:0000259" key="5">
    <source>
        <dbReference type="Pfam" id="PF00389"/>
    </source>
</evidence>
<dbReference type="GO" id="GO:0016616">
    <property type="term" value="F:oxidoreductase activity, acting on the CH-OH group of donors, NAD or NADP as acceptor"/>
    <property type="evidence" value="ECO:0007669"/>
    <property type="project" value="InterPro"/>
</dbReference>
<evidence type="ECO:0000256" key="4">
    <source>
        <dbReference type="RuleBase" id="RU003719"/>
    </source>
</evidence>
<feature type="domain" description="D-isomer specific 2-hydroxyacid dehydrogenase NAD-binding" evidence="6">
    <location>
        <begin position="106"/>
        <end position="280"/>
    </location>
</feature>
<comment type="similarity">
    <text evidence="1 4">Belongs to the D-isomer specific 2-hydroxyacid dehydrogenase family.</text>
</comment>
<organism evidence="7 8">
    <name type="scientific">Nocardioides agariphilus</name>
    <dbReference type="NCBI Taxonomy" id="433664"/>
    <lineage>
        <taxon>Bacteria</taxon>
        <taxon>Bacillati</taxon>
        <taxon>Actinomycetota</taxon>
        <taxon>Actinomycetes</taxon>
        <taxon>Propionibacteriales</taxon>
        <taxon>Nocardioidaceae</taxon>
        <taxon>Nocardioides</taxon>
    </lineage>
</organism>
<name>A0A930VQC9_9ACTN</name>
<dbReference type="InterPro" id="IPR036291">
    <property type="entry name" value="NAD(P)-bd_dom_sf"/>
</dbReference>
<evidence type="ECO:0000313" key="8">
    <source>
        <dbReference type="Proteomes" id="UP000660668"/>
    </source>
</evidence>
<dbReference type="SUPFAM" id="SSF52283">
    <property type="entry name" value="Formate/glycerate dehydrogenase catalytic domain-like"/>
    <property type="match status" value="1"/>
</dbReference>
<dbReference type="Pfam" id="PF00389">
    <property type="entry name" value="2-Hacid_dh"/>
    <property type="match status" value="1"/>
</dbReference>
<dbReference type="RefSeq" id="WP_194697004.1">
    <property type="nucleotide sequence ID" value="NZ_JADKPO010000017.1"/>
</dbReference>
<sequence>MRRIVVLGRTAADRPPYLEELAGRVHLDYCDSESLARALPGAEALFLWDFFSSSLEKAWGSASDLRWVHVSAAGVDTLLFPELVESPVIVTNARGVFDRPIAEYVLAALLAVAKDLRATYELQARREWRHRETQDLRGSRALVVGTGAIGREIARLLSAVGVEVRGAGRTERPDDPDFGHVVSSADLNQHVGWADDVIAVAPLNDSTRGMFDRDTFAAMKNSAHFVNVGRGGLVVEADLIGALERGDIAHATLDVVAEEPLRAQSPLWTMDGVTITAHMSGDTHGWRERLARQFVDNAVAWLEGRSLDHVVDKSGASGGSRVGDGA</sequence>
<dbReference type="InterPro" id="IPR006140">
    <property type="entry name" value="D-isomer_DH_NAD-bd"/>
</dbReference>
<evidence type="ECO:0000256" key="1">
    <source>
        <dbReference type="ARBA" id="ARBA00005854"/>
    </source>
</evidence>
<keyword evidence="3" id="KW-0520">NAD</keyword>
<proteinExistence type="inferred from homology"/>